<dbReference type="InterPro" id="IPR040129">
    <property type="entry name" value="Lin-15B-like"/>
</dbReference>
<dbReference type="EMBL" id="PDUG01000005">
    <property type="protein sequence ID" value="PIC29659.1"/>
    <property type="molecule type" value="Genomic_DNA"/>
</dbReference>
<proteinExistence type="predicted"/>
<name>A0A2G5TQS4_9PELO</name>
<accession>A0A2G5TQS4</accession>
<dbReference type="GO" id="GO:0040027">
    <property type="term" value="P:negative regulation of vulval development"/>
    <property type="evidence" value="ECO:0007669"/>
    <property type="project" value="InterPro"/>
</dbReference>
<dbReference type="Proteomes" id="UP000230233">
    <property type="component" value="Chromosome V"/>
</dbReference>
<evidence type="ECO:0000259" key="1">
    <source>
        <dbReference type="Pfam" id="PF25375"/>
    </source>
</evidence>
<evidence type="ECO:0000313" key="2">
    <source>
        <dbReference type="EMBL" id="PIC29659.1"/>
    </source>
</evidence>
<organism evidence="2 3">
    <name type="scientific">Caenorhabditis nigoni</name>
    <dbReference type="NCBI Taxonomy" id="1611254"/>
    <lineage>
        <taxon>Eukaryota</taxon>
        <taxon>Metazoa</taxon>
        <taxon>Ecdysozoa</taxon>
        <taxon>Nematoda</taxon>
        <taxon>Chromadorea</taxon>
        <taxon>Rhabditida</taxon>
        <taxon>Rhabditina</taxon>
        <taxon>Rhabditomorpha</taxon>
        <taxon>Rhabditoidea</taxon>
        <taxon>Rhabditidae</taxon>
        <taxon>Peloderinae</taxon>
        <taxon>Caenorhabditis</taxon>
    </lineage>
</organism>
<dbReference type="InterPro" id="IPR057432">
    <property type="entry name" value="Lin-15A/B-like_dom"/>
</dbReference>
<protein>
    <recommendedName>
        <fullName evidence="1">Lin-15A/B-like domain-containing protein</fullName>
    </recommendedName>
</protein>
<sequence>MKKFQMDDAVIKEEVNEEDFNFTFKYNEYVEVKQEQIERKPEHLLEKDIKAEPIDFSEDVKLEPEEIDSKVTKRFAEVTILKCGICQKMMPRNLLKLIISEENKTVLSEMFKIEGSLETRQSYVCVSHIQAIIGENDGKLKSASTPSEKLLRSFITRNKYMMKDKTSQKRYCRVCHKAKEFSEAYQISSKGTRIVLMVGCILRGTHSIDQAVSYITNTTGVTCHSHCKESIDRIFEHFGIKNIQGLSMCSTQAMDELMDIVKKIDSNFTINRFIDAFNRLSAKK</sequence>
<evidence type="ECO:0000313" key="3">
    <source>
        <dbReference type="Proteomes" id="UP000230233"/>
    </source>
</evidence>
<dbReference type="PANTHER" id="PTHR22716:SF1">
    <property type="entry name" value="ETS CLASS TRANSCRIPTION FACTOR-RELATED"/>
    <property type="match status" value="1"/>
</dbReference>
<dbReference type="PANTHER" id="PTHR22716">
    <property type="entry name" value="ETS CLASS TRANSCRIPTION FACTOR-RELATED-RELATED"/>
    <property type="match status" value="1"/>
</dbReference>
<keyword evidence="3" id="KW-1185">Reference proteome</keyword>
<gene>
    <name evidence="2" type="primary">Cnig_chr_V.g21173</name>
    <name evidence="2" type="ORF">B9Z55_021173</name>
</gene>
<dbReference type="Pfam" id="PF25375">
    <property type="entry name" value="Lin-15B"/>
    <property type="match status" value="1"/>
</dbReference>
<feature type="domain" description="Lin-15A/B-like" evidence="1">
    <location>
        <begin position="169"/>
        <end position="282"/>
    </location>
</feature>
<dbReference type="AlphaFoldDB" id="A0A2G5TQS4"/>
<comment type="caution">
    <text evidence="2">The sequence shown here is derived from an EMBL/GenBank/DDBJ whole genome shotgun (WGS) entry which is preliminary data.</text>
</comment>
<reference evidence="3" key="1">
    <citation type="submission" date="2017-10" db="EMBL/GenBank/DDBJ databases">
        <title>Rapid genome shrinkage in a self-fertile nematode reveals novel sperm competition proteins.</title>
        <authorList>
            <person name="Yin D."/>
            <person name="Schwarz E.M."/>
            <person name="Thomas C.G."/>
            <person name="Felde R.L."/>
            <person name="Korf I.F."/>
            <person name="Cutter A.D."/>
            <person name="Schartner C.M."/>
            <person name="Ralston E.J."/>
            <person name="Meyer B.J."/>
            <person name="Haag E.S."/>
        </authorList>
    </citation>
    <scope>NUCLEOTIDE SEQUENCE [LARGE SCALE GENOMIC DNA]</scope>
    <source>
        <strain evidence="3">JU1422</strain>
    </source>
</reference>
<dbReference type="STRING" id="1611254.A0A2G5TQS4"/>
<dbReference type="OrthoDB" id="5888130at2759"/>